<dbReference type="EnsemblMetazoa" id="GPAI033975-RA">
    <property type="protein sequence ID" value="GPAI033975-PA"/>
    <property type="gene ID" value="GPAI033975"/>
</dbReference>
<reference evidence="1" key="2">
    <citation type="submission" date="2020-05" db="UniProtKB">
        <authorList>
            <consortium name="EnsemblMetazoa"/>
        </authorList>
    </citation>
    <scope>IDENTIFICATION</scope>
    <source>
        <strain evidence="1">IAEA</strain>
    </source>
</reference>
<dbReference type="VEuPathDB" id="VectorBase:GPAI033975"/>
<sequence length="115" mass="13314">MSLCVIKVLAQEIKKQTSPSHRFYCRRDKANDSLGAGKFFKSLIITGAANRAYVNHYFAIVRSFVPLVTLMLHKWLKEFAKHSTTEKRSFGERYLIFLVTIAIPLLRKDMDNAYK</sequence>
<protein>
    <submittedName>
        <fullName evidence="1">Uncharacterized protein</fullName>
    </submittedName>
</protein>
<reference evidence="2" key="1">
    <citation type="submission" date="2014-03" db="EMBL/GenBank/DDBJ databases">
        <authorList>
            <person name="Aksoy S."/>
            <person name="Warren W."/>
            <person name="Wilson R.K."/>
        </authorList>
    </citation>
    <scope>NUCLEOTIDE SEQUENCE [LARGE SCALE GENOMIC DNA]</scope>
    <source>
        <strain evidence="2">IAEA</strain>
    </source>
</reference>
<dbReference type="AlphaFoldDB" id="A0A1B0A466"/>
<proteinExistence type="predicted"/>
<evidence type="ECO:0000313" key="1">
    <source>
        <dbReference type="EnsemblMetazoa" id="GPAI033975-PA"/>
    </source>
</evidence>
<name>A0A1B0A466_GLOPL</name>
<keyword evidence="2" id="KW-1185">Reference proteome</keyword>
<dbReference type="Proteomes" id="UP000092445">
    <property type="component" value="Unassembled WGS sequence"/>
</dbReference>
<evidence type="ECO:0000313" key="2">
    <source>
        <dbReference type="Proteomes" id="UP000092445"/>
    </source>
</evidence>
<organism evidence="1 2">
    <name type="scientific">Glossina pallidipes</name>
    <name type="common">Tsetse fly</name>
    <dbReference type="NCBI Taxonomy" id="7398"/>
    <lineage>
        <taxon>Eukaryota</taxon>
        <taxon>Metazoa</taxon>
        <taxon>Ecdysozoa</taxon>
        <taxon>Arthropoda</taxon>
        <taxon>Hexapoda</taxon>
        <taxon>Insecta</taxon>
        <taxon>Pterygota</taxon>
        <taxon>Neoptera</taxon>
        <taxon>Endopterygota</taxon>
        <taxon>Diptera</taxon>
        <taxon>Brachycera</taxon>
        <taxon>Muscomorpha</taxon>
        <taxon>Hippoboscoidea</taxon>
        <taxon>Glossinidae</taxon>
        <taxon>Glossina</taxon>
    </lineage>
</organism>
<accession>A0A1B0A466</accession>